<protein>
    <recommendedName>
        <fullName evidence="1">Reverse transcriptase zinc-binding domain-containing protein</fullName>
    </recommendedName>
</protein>
<evidence type="ECO:0000259" key="1">
    <source>
        <dbReference type="Pfam" id="PF13966"/>
    </source>
</evidence>
<dbReference type="EMBL" id="LR862147">
    <property type="protein sequence ID" value="CAD1828443.1"/>
    <property type="molecule type" value="Genomic_DNA"/>
</dbReference>
<name>A0A6V7PCE2_ANACO</name>
<dbReference type="AlphaFoldDB" id="A0A6V7PCE2"/>
<reference evidence="2" key="1">
    <citation type="submission" date="2020-07" db="EMBL/GenBank/DDBJ databases">
        <authorList>
            <person name="Lin J."/>
        </authorList>
    </citation>
    <scope>NUCLEOTIDE SEQUENCE</scope>
</reference>
<evidence type="ECO:0000313" key="2">
    <source>
        <dbReference type="EMBL" id="CAD1828443.1"/>
    </source>
</evidence>
<accession>A0A6V7PCE2</accession>
<proteinExistence type="predicted"/>
<sequence>MNGDGVNGSNPNILALKDRTSRFKVEQRSDEVVWRWSSNESFTVKSIYAALSNGVTRDARASKIWSLEIFLKVKIFTWLVLKKRHFTADNLLKRGWTGTISCVLRKLEEETVNHLFVKCVFSKFLVTTALEGSNR</sequence>
<dbReference type="InterPro" id="IPR026960">
    <property type="entry name" value="RVT-Znf"/>
</dbReference>
<organism evidence="2">
    <name type="scientific">Ananas comosus var. bracteatus</name>
    <name type="common">red pineapple</name>
    <dbReference type="NCBI Taxonomy" id="296719"/>
    <lineage>
        <taxon>Eukaryota</taxon>
        <taxon>Viridiplantae</taxon>
        <taxon>Streptophyta</taxon>
        <taxon>Embryophyta</taxon>
        <taxon>Tracheophyta</taxon>
        <taxon>Spermatophyta</taxon>
        <taxon>Magnoliopsida</taxon>
        <taxon>Liliopsida</taxon>
        <taxon>Poales</taxon>
        <taxon>Bromeliaceae</taxon>
        <taxon>Bromelioideae</taxon>
        <taxon>Ananas</taxon>
    </lineage>
</organism>
<gene>
    <name evidence="2" type="ORF">CB5_LOCUS11654</name>
</gene>
<dbReference type="Pfam" id="PF13966">
    <property type="entry name" value="zf-RVT"/>
    <property type="match status" value="1"/>
</dbReference>
<feature type="domain" description="Reverse transcriptase zinc-binding" evidence="1">
    <location>
        <begin position="42"/>
        <end position="124"/>
    </location>
</feature>